<comment type="subcellular location">
    <subcellularLocation>
        <location evidence="1">Mitochondrion</location>
    </subcellularLocation>
</comment>
<evidence type="ECO:0000313" key="8">
    <source>
        <dbReference type="EMBL" id="KAI9638849.1"/>
    </source>
</evidence>
<sequence length="193" mass="20916">MPPAPPPASIHTLLSSLRSPIFHTAHNPTSLRTGTKYLRRRLVGPSAIAYYPRMPKLATLNKLVPWNAYGGWRGEGTPAYRAEVVERGSSGQEGRWSATPSSSSASGATESESVVKSGDEGGEIGVRWANQGIMLPQREVVEAGWVEVGRIAGAGWLDDAKERTRREEVALSKESGRGPPKKGQGKRSQMKKR</sequence>
<gene>
    <name evidence="8" type="ORF">MKK02DRAFT_41874</name>
</gene>
<keyword evidence="9" id="KW-1185">Reference proteome</keyword>
<evidence type="ECO:0000313" key="9">
    <source>
        <dbReference type="Proteomes" id="UP001164286"/>
    </source>
</evidence>
<dbReference type="AlphaFoldDB" id="A0AA38LYD8"/>
<feature type="region of interest" description="Disordered" evidence="7">
    <location>
        <begin position="156"/>
        <end position="193"/>
    </location>
</feature>
<evidence type="ECO:0000256" key="4">
    <source>
        <dbReference type="ARBA" id="ARBA00023128"/>
    </source>
</evidence>
<dbReference type="EMBL" id="JAKWFO010000002">
    <property type="protein sequence ID" value="KAI9638849.1"/>
    <property type="molecule type" value="Genomic_DNA"/>
</dbReference>
<dbReference type="Pfam" id="PF08293">
    <property type="entry name" value="MRP-S33"/>
    <property type="match status" value="1"/>
</dbReference>
<evidence type="ECO:0000256" key="6">
    <source>
        <dbReference type="ARBA" id="ARBA00035132"/>
    </source>
</evidence>
<dbReference type="GO" id="GO:0005840">
    <property type="term" value="C:ribosome"/>
    <property type="evidence" value="ECO:0007669"/>
    <property type="project" value="UniProtKB-KW"/>
</dbReference>
<dbReference type="Proteomes" id="UP001164286">
    <property type="component" value="Unassembled WGS sequence"/>
</dbReference>
<keyword evidence="5" id="KW-0687">Ribonucleoprotein</keyword>
<feature type="compositionally biased region" description="Low complexity" evidence="7">
    <location>
        <begin position="97"/>
        <end position="112"/>
    </location>
</feature>
<comment type="similarity">
    <text evidence="2">Belongs to the mitochondrion-specific ribosomal protein mS33 family.</text>
</comment>
<evidence type="ECO:0000256" key="3">
    <source>
        <dbReference type="ARBA" id="ARBA00022980"/>
    </source>
</evidence>
<name>A0AA38LYD8_9TREE</name>
<protein>
    <recommendedName>
        <fullName evidence="6">Small ribosomal subunit protein mS33</fullName>
    </recommendedName>
</protein>
<dbReference type="RefSeq" id="XP_052948626.1">
    <property type="nucleotide sequence ID" value="XM_053091737.1"/>
</dbReference>
<accession>A0AA38LYD8</accession>
<dbReference type="GO" id="GO:1990904">
    <property type="term" value="C:ribonucleoprotein complex"/>
    <property type="evidence" value="ECO:0007669"/>
    <property type="project" value="UniProtKB-KW"/>
</dbReference>
<dbReference type="GO" id="GO:0005739">
    <property type="term" value="C:mitochondrion"/>
    <property type="evidence" value="ECO:0007669"/>
    <property type="project" value="UniProtKB-SubCell"/>
</dbReference>
<organism evidence="8 9">
    <name type="scientific">Dioszegia hungarica</name>
    <dbReference type="NCBI Taxonomy" id="4972"/>
    <lineage>
        <taxon>Eukaryota</taxon>
        <taxon>Fungi</taxon>
        <taxon>Dikarya</taxon>
        <taxon>Basidiomycota</taxon>
        <taxon>Agaricomycotina</taxon>
        <taxon>Tremellomycetes</taxon>
        <taxon>Tremellales</taxon>
        <taxon>Bulleribasidiaceae</taxon>
        <taxon>Dioszegia</taxon>
    </lineage>
</organism>
<feature type="region of interest" description="Disordered" evidence="7">
    <location>
        <begin position="86"/>
        <end position="122"/>
    </location>
</feature>
<keyword evidence="3" id="KW-0689">Ribosomal protein</keyword>
<evidence type="ECO:0000256" key="2">
    <source>
        <dbReference type="ARBA" id="ARBA00008970"/>
    </source>
</evidence>
<evidence type="ECO:0000256" key="7">
    <source>
        <dbReference type="SAM" id="MobiDB-lite"/>
    </source>
</evidence>
<evidence type="ECO:0000256" key="5">
    <source>
        <dbReference type="ARBA" id="ARBA00023274"/>
    </source>
</evidence>
<dbReference type="PANTHER" id="PTHR13362:SF2">
    <property type="entry name" value="SMALL RIBOSOMAL SUBUNIT PROTEIN MS33"/>
    <property type="match status" value="1"/>
</dbReference>
<evidence type="ECO:0000256" key="1">
    <source>
        <dbReference type="ARBA" id="ARBA00004173"/>
    </source>
</evidence>
<feature type="compositionally biased region" description="Basic and acidic residues" evidence="7">
    <location>
        <begin position="158"/>
        <end position="176"/>
    </location>
</feature>
<comment type="caution">
    <text evidence="8">The sequence shown here is derived from an EMBL/GenBank/DDBJ whole genome shotgun (WGS) entry which is preliminary data.</text>
</comment>
<feature type="compositionally biased region" description="Basic residues" evidence="7">
    <location>
        <begin position="179"/>
        <end position="193"/>
    </location>
</feature>
<dbReference type="GeneID" id="77730942"/>
<dbReference type="InterPro" id="IPR013219">
    <property type="entry name" value="Ribosomal_mS33"/>
</dbReference>
<keyword evidence="4" id="KW-0496">Mitochondrion</keyword>
<proteinExistence type="inferred from homology"/>
<reference evidence="8" key="1">
    <citation type="journal article" date="2022" name="G3 (Bethesda)">
        <title>High quality genome of the basidiomycete yeast Dioszegia hungarica PDD-24b-2 isolated from cloud water.</title>
        <authorList>
            <person name="Jarrige D."/>
            <person name="Haridas S."/>
            <person name="Bleykasten-Grosshans C."/>
            <person name="Joly M."/>
            <person name="Nadalig T."/>
            <person name="Sancelme M."/>
            <person name="Vuilleumier S."/>
            <person name="Grigoriev I.V."/>
            <person name="Amato P."/>
            <person name="Bringel F."/>
        </authorList>
    </citation>
    <scope>NUCLEOTIDE SEQUENCE</scope>
    <source>
        <strain evidence="8">PDD-24b-2</strain>
    </source>
</reference>
<dbReference type="PANTHER" id="PTHR13362">
    <property type="entry name" value="MITOCHONDRIAL RIBOSOMAL PROTEIN S33"/>
    <property type="match status" value="1"/>
</dbReference>